<dbReference type="AlphaFoldDB" id="A0A8S3XST2"/>
<sequence>MKNTENVQTLSSELEITITNSLEQDKAFKTSNKKPKIITEQTQELIFTCTELLSKREKSKEMRHELKELYKKTNGAIGQDHERHRRIIIERNMEKYKSSKRALKELSTHGSNARGNEKQRRYSKARNSFLLRALQKNISR</sequence>
<feature type="region of interest" description="Disordered" evidence="1">
    <location>
        <begin position="104"/>
        <end position="123"/>
    </location>
</feature>
<evidence type="ECO:0000256" key="1">
    <source>
        <dbReference type="SAM" id="MobiDB-lite"/>
    </source>
</evidence>
<protein>
    <submittedName>
        <fullName evidence="2">(apollo) hypothetical protein</fullName>
    </submittedName>
</protein>
<name>A0A8S3XST2_PARAO</name>
<reference evidence="2" key="1">
    <citation type="submission" date="2021-04" db="EMBL/GenBank/DDBJ databases">
        <authorList>
            <person name="Tunstrom K."/>
        </authorList>
    </citation>
    <scope>NUCLEOTIDE SEQUENCE</scope>
</reference>
<gene>
    <name evidence="2" type="ORF">PAPOLLO_LOCUS20656</name>
</gene>
<comment type="caution">
    <text evidence="2">The sequence shown here is derived from an EMBL/GenBank/DDBJ whole genome shotgun (WGS) entry which is preliminary data.</text>
</comment>
<accession>A0A8S3XST2</accession>
<proteinExistence type="predicted"/>
<organism evidence="2 3">
    <name type="scientific">Parnassius apollo</name>
    <name type="common">Apollo butterfly</name>
    <name type="synonym">Papilio apollo</name>
    <dbReference type="NCBI Taxonomy" id="110799"/>
    <lineage>
        <taxon>Eukaryota</taxon>
        <taxon>Metazoa</taxon>
        <taxon>Ecdysozoa</taxon>
        <taxon>Arthropoda</taxon>
        <taxon>Hexapoda</taxon>
        <taxon>Insecta</taxon>
        <taxon>Pterygota</taxon>
        <taxon>Neoptera</taxon>
        <taxon>Endopterygota</taxon>
        <taxon>Lepidoptera</taxon>
        <taxon>Glossata</taxon>
        <taxon>Ditrysia</taxon>
        <taxon>Papilionoidea</taxon>
        <taxon>Papilionidae</taxon>
        <taxon>Parnassiinae</taxon>
        <taxon>Parnassini</taxon>
        <taxon>Parnassius</taxon>
        <taxon>Parnassius</taxon>
    </lineage>
</organism>
<dbReference type="OrthoDB" id="410104at2759"/>
<keyword evidence="3" id="KW-1185">Reference proteome</keyword>
<dbReference type="Proteomes" id="UP000691718">
    <property type="component" value="Unassembled WGS sequence"/>
</dbReference>
<evidence type="ECO:0000313" key="2">
    <source>
        <dbReference type="EMBL" id="CAG5035800.1"/>
    </source>
</evidence>
<dbReference type="EMBL" id="CAJQZP010001278">
    <property type="protein sequence ID" value="CAG5035800.1"/>
    <property type="molecule type" value="Genomic_DNA"/>
</dbReference>
<evidence type="ECO:0000313" key="3">
    <source>
        <dbReference type="Proteomes" id="UP000691718"/>
    </source>
</evidence>